<dbReference type="GO" id="GO:0050797">
    <property type="term" value="F:thymidylate synthase (FAD) activity"/>
    <property type="evidence" value="ECO:0007669"/>
    <property type="project" value="UniProtKB-UniRule"/>
</dbReference>
<dbReference type="KEGG" id="haby:HLVA_08130"/>
<dbReference type="RefSeq" id="WP_307905176.1">
    <property type="nucleotide sequence ID" value="NZ_AP027059.1"/>
</dbReference>
<dbReference type="Gene3D" id="3.30.1360.170">
    <property type="match status" value="1"/>
</dbReference>
<dbReference type="GO" id="GO:0032259">
    <property type="term" value="P:methylation"/>
    <property type="evidence" value="ECO:0007669"/>
    <property type="project" value="UniProtKB-KW"/>
</dbReference>
<feature type="active site" description="Involved in ionization of N3 of dUMP, leading to its activation" evidence="1">
    <location>
        <position position="168"/>
    </location>
</feature>
<comment type="pathway">
    <text evidence="1">Pyrimidine metabolism; dTTP biosynthesis.</text>
</comment>
<feature type="binding site" evidence="1">
    <location>
        <position position="168"/>
    </location>
    <ligand>
        <name>dUMP</name>
        <dbReference type="ChEBI" id="CHEBI:246422"/>
        <note>ligand shared between dimeric partners</note>
    </ligand>
</feature>
<feature type="binding site" description="in other chain" evidence="1">
    <location>
        <begin position="88"/>
        <end position="92"/>
    </location>
    <ligand>
        <name>dUMP</name>
        <dbReference type="ChEBI" id="CHEBI:246422"/>
        <note>ligand shared between dimeric partners</note>
    </ligand>
</feature>
<keyword evidence="1" id="KW-0545">Nucleotide biosynthesis</keyword>
<dbReference type="PANTHER" id="PTHR34934:SF1">
    <property type="entry name" value="FLAVIN-DEPENDENT THYMIDYLATE SYNTHASE"/>
    <property type="match status" value="1"/>
</dbReference>
<proteinExistence type="inferred from homology"/>
<dbReference type="GO" id="GO:0006231">
    <property type="term" value="P:dTMP biosynthetic process"/>
    <property type="evidence" value="ECO:0007669"/>
    <property type="project" value="UniProtKB-UniRule"/>
</dbReference>
<comment type="cofactor">
    <cofactor evidence="1">
        <name>FAD</name>
        <dbReference type="ChEBI" id="CHEBI:57692"/>
    </cofactor>
    <text evidence="1">Binds 4 FAD per tetramer. Each FAD binding site is formed by three monomers.</text>
</comment>
<dbReference type="GO" id="GO:0050660">
    <property type="term" value="F:flavin adenine dinucleotide binding"/>
    <property type="evidence" value="ECO:0007669"/>
    <property type="project" value="UniProtKB-UniRule"/>
</dbReference>
<dbReference type="Proteomes" id="UP001321582">
    <property type="component" value="Chromosome"/>
</dbReference>
<gene>
    <name evidence="1 2" type="primary">thyX</name>
    <name evidence="2" type="ORF">HLVA_08130</name>
</gene>
<comment type="function">
    <text evidence="1">Catalyzes the reductive methylation of 2'-deoxyuridine-5'-monophosphate (dUMP) to 2'-deoxythymidine-5'-monophosphate (dTMP) while utilizing 5,10-methylenetetrahydrofolate (mTHF) as the methyl donor, and NADPH and FADH(2) as the reductant.</text>
</comment>
<feature type="binding site" evidence="1">
    <location>
        <begin position="76"/>
        <end position="79"/>
    </location>
    <ligand>
        <name>dUMP</name>
        <dbReference type="ChEBI" id="CHEBI:246422"/>
        <note>ligand shared between dimeric partners</note>
    </ligand>
</feature>
<evidence type="ECO:0000313" key="3">
    <source>
        <dbReference type="Proteomes" id="UP001321582"/>
    </source>
</evidence>
<dbReference type="GO" id="GO:0070402">
    <property type="term" value="F:NADPH binding"/>
    <property type="evidence" value="ECO:0007669"/>
    <property type="project" value="TreeGrafter"/>
</dbReference>
<dbReference type="GO" id="GO:0004799">
    <property type="term" value="F:thymidylate synthase activity"/>
    <property type="evidence" value="ECO:0007669"/>
    <property type="project" value="TreeGrafter"/>
</dbReference>
<dbReference type="Pfam" id="PF02511">
    <property type="entry name" value="Thy1"/>
    <property type="match status" value="1"/>
</dbReference>
<dbReference type="PANTHER" id="PTHR34934">
    <property type="entry name" value="FLAVIN-DEPENDENT THYMIDYLATE SYNTHASE"/>
    <property type="match status" value="1"/>
</dbReference>
<dbReference type="EC" id="2.1.1.148" evidence="1"/>
<feature type="binding site" evidence="1">
    <location>
        <begin position="79"/>
        <end position="81"/>
    </location>
    <ligand>
        <name>FAD</name>
        <dbReference type="ChEBI" id="CHEBI:57692"/>
        <note>ligand shared between neighboring subunits</note>
    </ligand>
</feature>
<dbReference type="InterPro" id="IPR036098">
    <property type="entry name" value="Thymidylate_synthase_ThyX_sf"/>
</dbReference>
<organism evidence="2 3">
    <name type="scientific">Haliovirga abyssi</name>
    <dbReference type="NCBI Taxonomy" id="2996794"/>
    <lineage>
        <taxon>Bacteria</taxon>
        <taxon>Fusobacteriati</taxon>
        <taxon>Fusobacteriota</taxon>
        <taxon>Fusobacteriia</taxon>
        <taxon>Fusobacteriales</taxon>
        <taxon>Haliovirgaceae</taxon>
        <taxon>Haliovirga</taxon>
    </lineage>
</organism>
<comment type="similarity">
    <text evidence="1">Belongs to the thymidylate synthase ThyX family.</text>
</comment>
<dbReference type="GO" id="GO:0006235">
    <property type="term" value="P:dTTP biosynthetic process"/>
    <property type="evidence" value="ECO:0007669"/>
    <property type="project" value="UniProtKB-UniRule"/>
</dbReference>
<dbReference type="AlphaFoldDB" id="A0AAU9DT15"/>
<evidence type="ECO:0000256" key="1">
    <source>
        <dbReference type="HAMAP-Rule" id="MF_01408"/>
    </source>
</evidence>
<keyword evidence="3" id="KW-1185">Reference proteome</keyword>
<feature type="binding site" evidence="1">
    <location>
        <position position="88"/>
    </location>
    <ligand>
        <name>FAD</name>
        <dbReference type="ChEBI" id="CHEBI:57692"/>
        <note>ligand shared between neighboring subunits</note>
    </ligand>
</feature>
<accession>A0AAU9DT15</accession>
<feature type="binding site" description="in other chain" evidence="1">
    <location>
        <position position="141"/>
    </location>
    <ligand>
        <name>dUMP</name>
        <dbReference type="ChEBI" id="CHEBI:246422"/>
        <note>ligand shared between dimeric partners</note>
    </ligand>
</feature>
<dbReference type="InterPro" id="IPR003669">
    <property type="entry name" value="Thymidylate_synthase_ThyX"/>
</dbReference>
<reference evidence="2 3" key="1">
    <citation type="submission" date="2022-11" db="EMBL/GenBank/DDBJ databases">
        <title>Haliovirga abyssi gen. nov., sp. nov., a mesophilic fermentative bacterium isolated from the Iheya North hydrothermal field and the proposal of Haliovirgaceae fam. nov.</title>
        <authorList>
            <person name="Miyazaki U."/>
            <person name="Tame A."/>
            <person name="Miyazaki J."/>
            <person name="Takai K."/>
            <person name="Sawayama S."/>
            <person name="Kitajima M."/>
            <person name="Okamoto A."/>
            <person name="Nakagawa S."/>
        </authorList>
    </citation>
    <scope>NUCLEOTIDE SEQUENCE [LARGE SCALE GENOMIC DNA]</scope>
    <source>
        <strain evidence="2 3">IC12</strain>
    </source>
</reference>
<protein>
    <recommendedName>
        <fullName evidence="1">Flavin-dependent thymidylate synthase</fullName>
        <shortName evidence="1">FDTS</shortName>
        <ecNumber evidence="1">2.1.1.148</ecNumber>
    </recommendedName>
    <alternativeName>
        <fullName evidence="1">FAD-dependent thymidylate synthase</fullName>
    </alternativeName>
    <alternativeName>
        <fullName evidence="1">Thymidylate synthase ThyX</fullName>
        <shortName evidence="1">TS</shortName>
        <shortName evidence="1">TSase</shortName>
    </alternativeName>
</protein>
<keyword evidence="1" id="KW-0274">FAD</keyword>
<evidence type="ECO:0000313" key="2">
    <source>
        <dbReference type="EMBL" id="BDU50244.1"/>
    </source>
</evidence>
<feature type="binding site" evidence="1">
    <location>
        <position position="163"/>
    </location>
    <ligand>
        <name>FAD</name>
        <dbReference type="ChEBI" id="CHEBI:57692"/>
        <note>ligand shared between neighboring subunits</note>
    </ligand>
</feature>
<keyword evidence="1" id="KW-0489">Methyltransferase</keyword>
<keyword evidence="1" id="KW-0521">NADP</keyword>
<name>A0AAU9DT15_9FUSO</name>
<comment type="subunit">
    <text evidence="1">Homotetramer.</text>
</comment>
<dbReference type="CDD" id="cd20175">
    <property type="entry name" value="ThyX"/>
    <property type="match status" value="1"/>
</dbReference>
<comment type="catalytic activity">
    <reaction evidence="1">
        <text>dUMP + (6R)-5,10-methylene-5,6,7,8-tetrahydrofolate + NADPH + H(+) = dTMP + (6S)-5,6,7,8-tetrahydrofolate + NADP(+)</text>
        <dbReference type="Rhea" id="RHEA:29043"/>
        <dbReference type="ChEBI" id="CHEBI:15378"/>
        <dbReference type="ChEBI" id="CHEBI:15636"/>
        <dbReference type="ChEBI" id="CHEBI:57453"/>
        <dbReference type="ChEBI" id="CHEBI:57783"/>
        <dbReference type="ChEBI" id="CHEBI:58349"/>
        <dbReference type="ChEBI" id="CHEBI:63528"/>
        <dbReference type="ChEBI" id="CHEBI:246422"/>
        <dbReference type="EC" id="2.1.1.148"/>
    </reaction>
</comment>
<dbReference type="HAMAP" id="MF_01408">
    <property type="entry name" value="ThyX"/>
    <property type="match status" value="1"/>
</dbReference>
<feature type="binding site" evidence="1">
    <location>
        <position position="55"/>
    </location>
    <ligand>
        <name>FAD</name>
        <dbReference type="ChEBI" id="CHEBI:57692"/>
        <note>ligand shared between neighboring subunits</note>
    </ligand>
</feature>
<dbReference type="PROSITE" id="PS51331">
    <property type="entry name" value="THYX"/>
    <property type="match status" value="1"/>
</dbReference>
<keyword evidence="1" id="KW-0285">Flavoprotein</keyword>
<dbReference type="EMBL" id="AP027059">
    <property type="protein sequence ID" value="BDU50244.1"/>
    <property type="molecule type" value="Genomic_DNA"/>
</dbReference>
<keyword evidence="1" id="KW-0808">Transferase</keyword>
<dbReference type="NCBIfam" id="TIGR02170">
    <property type="entry name" value="thyX"/>
    <property type="match status" value="1"/>
</dbReference>
<dbReference type="SUPFAM" id="SSF69796">
    <property type="entry name" value="Thymidylate synthase-complementing protein Thy1"/>
    <property type="match status" value="1"/>
</dbReference>
<sequence length="232" mass="26769">MKVELLNYTPNPELTIALSGRLCYSKVGIEELKEQLDEAYIKRMIKQLVESGHHSTLEHVSFTFGVEGVSRVLTHQLVRHRIGASYSQKSQRYVKEGQFEYIIPKSFEEKGMSEKFKERMKVVQEWYNEAIEAGIKAEDARFYLPNATETKIIVTMNARELIHFFDHRLCQRAQWEIRAMADEMLEKVKEIAPNLFKNVGPGCVNGPCPEGKFTCGKMNEMRAKYREGNING</sequence>
<feature type="binding site" evidence="1">
    <location>
        <begin position="157"/>
        <end position="159"/>
    </location>
    <ligand>
        <name>FAD</name>
        <dbReference type="ChEBI" id="CHEBI:57692"/>
        <note>ligand shared between neighboring subunits</note>
    </ligand>
</feature>